<name>A0A2A4I9M3_9SPHN</name>
<dbReference type="EMBL" id="NWVC01000002">
    <property type="protein sequence ID" value="PCG15291.1"/>
    <property type="molecule type" value="Genomic_DNA"/>
</dbReference>
<accession>A0A2A4I9M3</accession>
<keyword evidence="1" id="KW-1133">Transmembrane helix</keyword>
<comment type="caution">
    <text evidence="2">The sequence shown here is derived from an EMBL/GenBank/DDBJ whole genome shotgun (WGS) entry which is preliminary data.</text>
</comment>
<reference evidence="2 3" key="1">
    <citation type="submission" date="2017-09" db="EMBL/GenBank/DDBJ databases">
        <title>Sphingomonas adhaesiva DSM 7418, whole genome shotgun sequence.</title>
        <authorList>
            <person name="Feng G."/>
            <person name="Zhu H."/>
        </authorList>
    </citation>
    <scope>NUCLEOTIDE SEQUENCE [LARGE SCALE GENOMIC DNA]</scope>
    <source>
        <strain evidence="2 3">DSM 7418</strain>
    </source>
</reference>
<organism evidence="2 3">
    <name type="scientific">Sphingomonas adhaesiva</name>
    <dbReference type="NCBI Taxonomy" id="28212"/>
    <lineage>
        <taxon>Bacteria</taxon>
        <taxon>Pseudomonadati</taxon>
        <taxon>Pseudomonadota</taxon>
        <taxon>Alphaproteobacteria</taxon>
        <taxon>Sphingomonadales</taxon>
        <taxon>Sphingomonadaceae</taxon>
        <taxon>Sphingomonas</taxon>
    </lineage>
</organism>
<sequence>MAVLKQMLSMAGFGAEAAAIDRHLDTIQEFARSQQRALAPILSRDGSDEQKASAMSAHLSAGPLRSLFDRLAGEAAHPRERSVFSTARVGLPRVGVAQAIVAVLAIALLAYVEAWMLIAVIIGVIIAQLLTLAIQRVGTDALDTSLNQFD</sequence>
<dbReference type="RefSeq" id="WP_066710314.1">
    <property type="nucleotide sequence ID" value="NZ_JBHIWA010000021.1"/>
</dbReference>
<dbReference type="AlphaFoldDB" id="A0A2A4I9M3"/>
<keyword evidence="3" id="KW-1185">Reference proteome</keyword>
<keyword evidence="1" id="KW-0812">Transmembrane</keyword>
<protein>
    <submittedName>
        <fullName evidence="2">Uncharacterized protein</fullName>
    </submittedName>
</protein>
<gene>
    <name evidence="2" type="ORF">COA07_07160</name>
</gene>
<feature type="transmembrane region" description="Helical" evidence="1">
    <location>
        <begin position="115"/>
        <end position="134"/>
    </location>
</feature>
<proteinExistence type="predicted"/>
<evidence type="ECO:0000313" key="2">
    <source>
        <dbReference type="EMBL" id="PCG15291.1"/>
    </source>
</evidence>
<evidence type="ECO:0000313" key="3">
    <source>
        <dbReference type="Proteomes" id="UP000218323"/>
    </source>
</evidence>
<keyword evidence="1" id="KW-0472">Membrane</keyword>
<dbReference type="Proteomes" id="UP000218323">
    <property type="component" value="Unassembled WGS sequence"/>
</dbReference>
<feature type="transmembrane region" description="Helical" evidence="1">
    <location>
        <begin position="89"/>
        <end position="109"/>
    </location>
</feature>
<evidence type="ECO:0000256" key="1">
    <source>
        <dbReference type="SAM" id="Phobius"/>
    </source>
</evidence>